<dbReference type="AlphaFoldDB" id="A6WBV2"/>
<gene>
    <name evidence="4" type="ordered locus">Krad_2821</name>
</gene>
<name>A6WBV2_KINRD</name>
<dbReference type="PANTHER" id="PTHR12715">
    <property type="entry name" value="TRANSPORTER, DRUG/METABOLITE EXPORTER FAMILY"/>
    <property type="match status" value="1"/>
</dbReference>
<sequence>MLVLDRCCCHDRPVTQPGAIDVPVNTPARRDRALVVGAASVTVVLWASAFVGIRAAAEDFDPGPLTLARAVVGSLGLALLHSVLRARGARAGGATPQRGRLRDAPRKVLVGIVLWGVAWFGVYNIALNAAEHHVDAGTAALLVNLAPMVTAVLAGLVLGEGFPRRLIAGMAVAFLGVVVVAAATSTGRYDAVGVLLGIAAAVIYGTAATFQKRLLQHVDAPTMTLVGCLAGTVACLPFAPELVRAVAAAPASSVLSVVYLGVFPTAVAFTTWGYVLSRTSAGRTAATTYAVPAVVVVLSWLVLRETPPALALLGGALALAGVAVATTRRSSPARPAPHLETR</sequence>
<reference evidence="5" key="1">
    <citation type="journal article" date="2008" name="PLoS ONE">
        <title>Survival in nuclear waste, extreme resistance, and potential applications gleaned from the genome sequence of Kineococcus radiotolerans SRS30216.</title>
        <authorList>
            <person name="Bagwell C.E."/>
            <person name="Bhat S."/>
            <person name="Hawkins G.M."/>
            <person name="Smith B.W."/>
            <person name="Biswas T."/>
            <person name="Hoover T.R."/>
            <person name="Saunders E."/>
            <person name="Han C.S."/>
            <person name="Tsodikov O.V."/>
            <person name="Shimkets L.J."/>
        </authorList>
    </citation>
    <scope>NUCLEOTIDE SEQUENCE [LARGE SCALE GENOMIC DNA]</scope>
    <source>
        <strain evidence="5">ATCC BAA-149 / DSM 14245 / SRS30216</strain>
    </source>
</reference>
<feature type="transmembrane region" description="Helical" evidence="2">
    <location>
        <begin position="139"/>
        <end position="159"/>
    </location>
</feature>
<dbReference type="GO" id="GO:0016020">
    <property type="term" value="C:membrane"/>
    <property type="evidence" value="ECO:0007669"/>
    <property type="project" value="InterPro"/>
</dbReference>
<feature type="transmembrane region" description="Helical" evidence="2">
    <location>
        <begin position="309"/>
        <end position="327"/>
    </location>
</feature>
<feature type="transmembrane region" description="Helical" evidence="2">
    <location>
        <begin position="166"/>
        <end position="185"/>
    </location>
</feature>
<keyword evidence="2" id="KW-1133">Transmembrane helix</keyword>
<feature type="domain" description="EamA" evidence="3">
    <location>
        <begin position="193"/>
        <end position="326"/>
    </location>
</feature>
<keyword evidence="5" id="KW-1185">Reference proteome</keyword>
<evidence type="ECO:0000259" key="3">
    <source>
        <dbReference type="Pfam" id="PF00892"/>
    </source>
</evidence>
<dbReference type="KEGG" id="kra:Krad_2821"/>
<dbReference type="InterPro" id="IPR000620">
    <property type="entry name" value="EamA_dom"/>
</dbReference>
<feature type="transmembrane region" description="Helical" evidence="2">
    <location>
        <begin position="286"/>
        <end position="303"/>
    </location>
</feature>
<dbReference type="SUPFAM" id="SSF103481">
    <property type="entry name" value="Multidrug resistance efflux transporter EmrE"/>
    <property type="match status" value="2"/>
</dbReference>
<feature type="transmembrane region" description="Helical" evidence="2">
    <location>
        <begin position="222"/>
        <end position="239"/>
    </location>
</feature>
<dbReference type="PANTHER" id="PTHR12715:SF4">
    <property type="entry name" value="EAMA DOMAIN-CONTAINING PROTEIN"/>
    <property type="match status" value="1"/>
</dbReference>
<evidence type="ECO:0000313" key="4">
    <source>
        <dbReference type="EMBL" id="ABS04291.1"/>
    </source>
</evidence>
<evidence type="ECO:0000256" key="1">
    <source>
        <dbReference type="ARBA" id="ARBA00007362"/>
    </source>
</evidence>
<evidence type="ECO:0000313" key="5">
    <source>
        <dbReference type="Proteomes" id="UP000001116"/>
    </source>
</evidence>
<dbReference type="Proteomes" id="UP000001116">
    <property type="component" value="Chromosome"/>
</dbReference>
<keyword evidence="2" id="KW-0812">Transmembrane</keyword>
<feature type="transmembrane region" description="Helical" evidence="2">
    <location>
        <begin position="33"/>
        <end position="55"/>
    </location>
</feature>
<feature type="transmembrane region" description="Helical" evidence="2">
    <location>
        <begin position="251"/>
        <end position="274"/>
    </location>
</feature>
<dbReference type="InterPro" id="IPR037185">
    <property type="entry name" value="EmrE-like"/>
</dbReference>
<accession>A6WBV2</accession>
<comment type="similarity">
    <text evidence="1">Belongs to the EamA transporter family.</text>
</comment>
<dbReference type="eggNOG" id="COG0697">
    <property type="taxonomic scope" value="Bacteria"/>
</dbReference>
<organism evidence="4 5">
    <name type="scientific">Kineococcus radiotolerans (strain ATCC BAA-149 / DSM 14245 / SRS30216)</name>
    <dbReference type="NCBI Taxonomy" id="266940"/>
    <lineage>
        <taxon>Bacteria</taxon>
        <taxon>Bacillati</taxon>
        <taxon>Actinomycetota</taxon>
        <taxon>Actinomycetes</taxon>
        <taxon>Kineosporiales</taxon>
        <taxon>Kineosporiaceae</taxon>
        <taxon>Kineococcus</taxon>
    </lineage>
</organism>
<dbReference type="EMBL" id="CP000750">
    <property type="protein sequence ID" value="ABS04291.1"/>
    <property type="molecule type" value="Genomic_DNA"/>
</dbReference>
<feature type="transmembrane region" description="Helical" evidence="2">
    <location>
        <begin position="67"/>
        <end position="87"/>
    </location>
</feature>
<dbReference type="Pfam" id="PF00892">
    <property type="entry name" value="EamA"/>
    <property type="match status" value="2"/>
</dbReference>
<dbReference type="InterPro" id="IPR052756">
    <property type="entry name" value="Alkyne_AA_exporter"/>
</dbReference>
<feature type="transmembrane region" description="Helical" evidence="2">
    <location>
        <begin position="191"/>
        <end position="210"/>
    </location>
</feature>
<dbReference type="HOGENOM" id="CLU_033863_4_1_11"/>
<keyword evidence="2" id="KW-0472">Membrane</keyword>
<feature type="domain" description="EamA" evidence="3">
    <location>
        <begin position="39"/>
        <end position="180"/>
    </location>
</feature>
<evidence type="ECO:0000256" key="2">
    <source>
        <dbReference type="SAM" id="Phobius"/>
    </source>
</evidence>
<proteinExistence type="inferred from homology"/>
<protein>
    <recommendedName>
        <fullName evidence="3">EamA domain-containing protein</fullName>
    </recommendedName>
</protein>
<feature type="transmembrane region" description="Helical" evidence="2">
    <location>
        <begin position="108"/>
        <end position="127"/>
    </location>
</feature>